<comment type="subcellular location">
    <subcellularLocation>
        <location evidence="1">Membrane</location>
        <topology evidence="1">Multi-pass membrane protein</topology>
    </subcellularLocation>
</comment>
<evidence type="ECO:0000259" key="6">
    <source>
        <dbReference type="Pfam" id="PF12698"/>
    </source>
</evidence>
<dbReference type="SUPFAM" id="SSF52540">
    <property type="entry name" value="P-loop containing nucleoside triphosphate hydrolases"/>
    <property type="match status" value="1"/>
</dbReference>
<dbReference type="InterPro" id="IPR013525">
    <property type="entry name" value="ABC2_TM"/>
</dbReference>
<feature type="domain" description="ABC-2 type transporter transmembrane" evidence="6">
    <location>
        <begin position="258"/>
        <end position="409"/>
    </location>
</feature>
<comment type="caution">
    <text evidence="7">The sequence shown here is derived from an EMBL/GenBank/DDBJ whole genome shotgun (WGS) entry which is preliminary data.</text>
</comment>
<evidence type="ECO:0000256" key="3">
    <source>
        <dbReference type="ARBA" id="ARBA00022989"/>
    </source>
</evidence>
<dbReference type="InterPro" id="IPR027417">
    <property type="entry name" value="P-loop_NTPase"/>
</dbReference>
<evidence type="ECO:0000256" key="2">
    <source>
        <dbReference type="ARBA" id="ARBA00022692"/>
    </source>
</evidence>
<dbReference type="Pfam" id="PF00005">
    <property type="entry name" value="ABC_tran"/>
    <property type="match status" value="1"/>
</dbReference>
<evidence type="ECO:0000313" key="7">
    <source>
        <dbReference type="EMBL" id="KAK8774827.1"/>
    </source>
</evidence>
<dbReference type="Proteomes" id="UP001321473">
    <property type="component" value="Unassembled WGS sequence"/>
</dbReference>
<dbReference type="EMBL" id="JARKHS020014947">
    <property type="protein sequence ID" value="KAK8774827.1"/>
    <property type="molecule type" value="Genomic_DNA"/>
</dbReference>
<dbReference type="GO" id="GO:0016887">
    <property type="term" value="F:ATP hydrolysis activity"/>
    <property type="evidence" value="ECO:0007669"/>
    <property type="project" value="InterPro"/>
</dbReference>
<reference evidence="7 8" key="1">
    <citation type="journal article" date="2023" name="Arcadia Sci">
        <title>De novo assembly of a long-read Amblyomma americanum tick genome.</title>
        <authorList>
            <person name="Chou S."/>
            <person name="Poskanzer K.E."/>
            <person name="Rollins M."/>
            <person name="Thuy-Boun P.S."/>
        </authorList>
    </citation>
    <scope>NUCLEOTIDE SEQUENCE [LARGE SCALE GENOMIC DNA]</scope>
    <source>
        <strain evidence="7">F_SG_1</strain>
        <tissue evidence="7">Salivary glands</tissue>
    </source>
</reference>
<dbReference type="GO" id="GO:0140359">
    <property type="term" value="F:ABC-type transporter activity"/>
    <property type="evidence" value="ECO:0007669"/>
    <property type="project" value="InterPro"/>
</dbReference>
<proteinExistence type="predicted"/>
<sequence length="651" mass="73110">MRIFENQITVLLGHNGAGKTTLLNMITGFTSCSEGNVLVGGYDVVTCTKDARESFGYCAQDNILFDDLTVEEHLIFFAVDIEKNSADLGIDCLGMTVTSLEDVLIRVGEEHQVQQQRKSFDAAMDEATIIDAKGILREFQRPGDVFAEPLIALMATTVSTEPSFVSRMWTLLSKKATCIWRQKKQPLFSWLLPPLLLSLLFQLENVALYHTTHVAQHVGDTLSYTFIDVMQATKLRNEFTSSLHTPSLGPCACRTLLWYNGEIQHSALLIMRLFNEARLRYVTGVDDAHLSFDVTELDYGANKDVDEPTRSRDVYRELLPKVLRSIFLPLASSLMCSNFVLFPIAERALQVKHLHIITGVSPFLYWASNFVWDFMFYMGTAIFVLPPIAYFHADSLDFDYIPSVCCLGSVFMEHYAATLNNGVLTLVIRTVLQFARLLPNYSYSRGMTKVLQLAAENALCRTGGQALRSACHAKTATLKMSLEQCCMHADEPNPELYAISPLGVHWYSAFYEVLTLFFEGPLLFALLLCADYYWLRRLDRHLSEPEPTDHVGSPRPAVTQLINTAFPKSAKHEDTDVADEAKVVEEIATKGLQVQVQEQQQELPQQLPQQPQSPEVAPPAMVVYRLAKAYGYVDTNVVLQASFGQEKHGRV</sequence>
<dbReference type="InterPro" id="IPR026082">
    <property type="entry name" value="ABCA"/>
</dbReference>
<keyword evidence="4" id="KW-0472">Membrane</keyword>
<dbReference type="GO" id="GO:0016020">
    <property type="term" value="C:membrane"/>
    <property type="evidence" value="ECO:0007669"/>
    <property type="project" value="UniProtKB-SubCell"/>
</dbReference>
<dbReference type="Pfam" id="PF12698">
    <property type="entry name" value="ABC2_membrane_3"/>
    <property type="match status" value="1"/>
</dbReference>
<dbReference type="Gene3D" id="3.40.50.300">
    <property type="entry name" value="P-loop containing nucleotide triphosphate hydrolases"/>
    <property type="match status" value="1"/>
</dbReference>
<dbReference type="GO" id="GO:0005524">
    <property type="term" value="F:ATP binding"/>
    <property type="evidence" value="ECO:0007669"/>
    <property type="project" value="InterPro"/>
</dbReference>
<accession>A0AAQ4EJB5</accession>
<keyword evidence="3" id="KW-1133">Transmembrane helix</keyword>
<feature type="domain" description="ABC transporter" evidence="5">
    <location>
        <begin position="2"/>
        <end position="111"/>
    </location>
</feature>
<evidence type="ECO:0000256" key="1">
    <source>
        <dbReference type="ARBA" id="ARBA00004141"/>
    </source>
</evidence>
<dbReference type="AlphaFoldDB" id="A0AAQ4EJB5"/>
<evidence type="ECO:0000259" key="5">
    <source>
        <dbReference type="Pfam" id="PF00005"/>
    </source>
</evidence>
<evidence type="ECO:0000256" key="4">
    <source>
        <dbReference type="ARBA" id="ARBA00023136"/>
    </source>
</evidence>
<keyword evidence="8" id="KW-1185">Reference proteome</keyword>
<keyword evidence="2" id="KW-0812">Transmembrane</keyword>
<dbReference type="PROSITE" id="PS51257">
    <property type="entry name" value="PROKAR_LIPOPROTEIN"/>
    <property type="match status" value="1"/>
</dbReference>
<gene>
    <name evidence="7" type="ORF">V5799_010634</name>
</gene>
<dbReference type="PANTHER" id="PTHR19229">
    <property type="entry name" value="ATP-BINDING CASSETTE TRANSPORTER SUBFAMILY A ABCA"/>
    <property type="match status" value="1"/>
</dbReference>
<protein>
    <recommendedName>
        <fullName evidence="9">Abc transporter</fullName>
    </recommendedName>
</protein>
<dbReference type="InterPro" id="IPR003439">
    <property type="entry name" value="ABC_transporter-like_ATP-bd"/>
</dbReference>
<organism evidence="7 8">
    <name type="scientific">Amblyomma americanum</name>
    <name type="common">Lone star tick</name>
    <dbReference type="NCBI Taxonomy" id="6943"/>
    <lineage>
        <taxon>Eukaryota</taxon>
        <taxon>Metazoa</taxon>
        <taxon>Ecdysozoa</taxon>
        <taxon>Arthropoda</taxon>
        <taxon>Chelicerata</taxon>
        <taxon>Arachnida</taxon>
        <taxon>Acari</taxon>
        <taxon>Parasitiformes</taxon>
        <taxon>Ixodida</taxon>
        <taxon>Ixodoidea</taxon>
        <taxon>Ixodidae</taxon>
        <taxon>Amblyomminae</taxon>
        <taxon>Amblyomma</taxon>
    </lineage>
</organism>
<name>A0AAQ4EJB5_AMBAM</name>
<evidence type="ECO:0008006" key="9">
    <source>
        <dbReference type="Google" id="ProtNLM"/>
    </source>
</evidence>
<dbReference type="PANTHER" id="PTHR19229:SF250">
    <property type="entry name" value="ABC TRANSPORTER DOMAIN-CONTAINING PROTEIN-RELATED"/>
    <property type="match status" value="1"/>
</dbReference>
<dbReference type="GO" id="GO:0005319">
    <property type="term" value="F:lipid transporter activity"/>
    <property type="evidence" value="ECO:0007669"/>
    <property type="project" value="TreeGrafter"/>
</dbReference>
<evidence type="ECO:0000313" key="8">
    <source>
        <dbReference type="Proteomes" id="UP001321473"/>
    </source>
</evidence>